<evidence type="ECO:0000313" key="3">
    <source>
        <dbReference type="Proteomes" id="UP000270291"/>
    </source>
</evidence>
<dbReference type="Gene3D" id="3.40.1350.10">
    <property type="match status" value="1"/>
</dbReference>
<feature type="domain" description="Restriction endonuclease type IV Mrr" evidence="1">
    <location>
        <begin position="210"/>
        <end position="331"/>
    </location>
</feature>
<protein>
    <recommendedName>
        <fullName evidence="1">Restriction endonuclease type IV Mrr domain-containing protein</fullName>
    </recommendedName>
</protein>
<accession>A0A3R9MZE4</accession>
<dbReference type="InterPro" id="IPR011335">
    <property type="entry name" value="Restrct_endonuc-II-like"/>
</dbReference>
<proteinExistence type="predicted"/>
<comment type="caution">
    <text evidence="2">The sequence shown here is derived from an EMBL/GenBank/DDBJ whole genome shotgun (WGS) entry which is preliminary data.</text>
</comment>
<dbReference type="GO" id="GO:0009307">
    <property type="term" value="P:DNA restriction-modification system"/>
    <property type="evidence" value="ECO:0007669"/>
    <property type="project" value="InterPro"/>
</dbReference>
<dbReference type="InterPro" id="IPR007560">
    <property type="entry name" value="Restrct_endonuc_IV_Mrr"/>
</dbReference>
<dbReference type="OrthoDB" id="891863at2"/>
<evidence type="ECO:0000259" key="1">
    <source>
        <dbReference type="Pfam" id="PF04471"/>
    </source>
</evidence>
<reference evidence="2 3" key="1">
    <citation type="submission" date="2018-12" db="EMBL/GenBank/DDBJ databases">
        <authorList>
            <person name="Feng G."/>
            <person name="Zhu H."/>
        </authorList>
    </citation>
    <scope>NUCLEOTIDE SEQUENCE [LARGE SCALE GENOMIC DNA]</scope>
    <source>
        <strain evidence="2 3">LMG 26000</strain>
    </source>
</reference>
<dbReference type="Proteomes" id="UP000270291">
    <property type="component" value="Unassembled WGS sequence"/>
</dbReference>
<gene>
    <name evidence="2" type="ORF">EI293_08085</name>
</gene>
<dbReference type="AlphaFoldDB" id="A0A3R9MZE4"/>
<evidence type="ECO:0000313" key="2">
    <source>
        <dbReference type="EMBL" id="RSK44470.1"/>
    </source>
</evidence>
<name>A0A3R9MZE4_9BACT</name>
<dbReference type="EMBL" id="RWIU01000002">
    <property type="protein sequence ID" value="RSK44470.1"/>
    <property type="molecule type" value="Genomic_DNA"/>
</dbReference>
<dbReference type="InterPro" id="IPR011856">
    <property type="entry name" value="tRNA_endonuc-like_dom_sf"/>
</dbReference>
<organism evidence="2 3">
    <name type="scientific">Hymenobacter perfusus</name>
    <dbReference type="NCBI Taxonomy" id="1236770"/>
    <lineage>
        <taxon>Bacteria</taxon>
        <taxon>Pseudomonadati</taxon>
        <taxon>Bacteroidota</taxon>
        <taxon>Cytophagia</taxon>
        <taxon>Cytophagales</taxon>
        <taxon>Hymenobacteraceae</taxon>
        <taxon>Hymenobacter</taxon>
    </lineage>
</organism>
<dbReference type="SUPFAM" id="SSF52980">
    <property type="entry name" value="Restriction endonuclease-like"/>
    <property type="match status" value="1"/>
</dbReference>
<dbReference type="GO" id="GO:0004519">
    <property type="term" value="F:endonuclease activity"/>
    <property type="evidence" value="ECO:0007669"/>
    <property type="project" value="InterPro"/>
</dbReference>
<keyword evidence="3" id="KW-1185">Reference proteome</keyword>
<dbReference type="RefSeq" id="WP_125436628.1">
    <property type="nucleotide sequence ID" value="NZ_RWIU01000002.1"/>
</dbReference>
<dbReference type="GO" id="GO:0003677">
    <property type="term" value="F:DNA binding"/>
    <property type="evidence" value="ECO:0007669"/>
    <property type="project" value="InterPro"/>
</dbReference>
<dbReference type="Pfam" id="PF04471">
    <property type="entry name" value="Mrr_cat"/>
    <property type="match status" value="1"/>
</dbReference>
<sequence>MNIWLHRISWHAEIAHPLLSRNMLSIGFSDFSSQEFIDNVLHNGWNIVDEACDEHWGVRPRNRHNIWRFIHEMKADDLVVVPMWDTFSVYELEGQPQPIAQVRNENLKDWQENPIVLGPDTLLHKIDSEEAIDLGFFWNVKPIELGISREKFADRALTARMKIRTTNAWITDIKSSIERAISAFSDNRPINLHAQITEQTVPIVLDTIRQNLNPDKLEKLIKWYFERVGASDVFIPAKNEAGKEGDADVVATFEAIKTIIYVQAKLHGGETSVWASEQITAYKESRSSAVDEYSKLCWVISTADTYSKECVVYSKENDVRLINGKQFVEMLLEAGISGLDNTFNK</sequence>